<evidence type="ECO:0000313" key="1">
    <source>
        <dbReference type="EMBL" id="GAA3773580.1"/>
    </source>
</evidence>
<dbReference type="Proteomes" id="UP001500748">
    <property type="component" value="Unassembled WGS sequence"/>
</dbReference>
<gene>
    <name evidence="1" type="ORF">GCM10022423_30210</name>
</gene>
<proteinExistence type="predicted"/>
<dbReference type="RefSeq" id="WP_345145439.1">
    <property type="nucleotide sequence ID" value="NZ_BAABDU010000004.1"/>
</dbReference>
<reference evidence="2" key="1">
    <citation type="journal article" date="2019" name="Int. J. Syst. Evol. Microbiol.">
        <title>The Global Catalogue of Microorganisms (GCM) 10K type strain sequencing project: providing services to taxonomists for standard genome sequencing and annotation.</title>
        <authorList>
            <consortium name="The Broad Institute Genomics Platform"/>
            <consortium name="The Broad Institute Genome Sequencing Center for Infectious Disease"/>
            <person name="Wu L."/>
            <person name="Ma J."/>
        </authorList>
    </citation>
    <scope>NUCLEOTIDE SEQUENCE [LARGE SCALE GENOMIC DNA]</scope>
    <source>
        <strain evidence="2">JCM 17337</strain>
    </source>
</reference>
<protein>
    <submittedName>
        <fullName evidence="1">Uncharacterized protein</fullName>
    </submittedName>
</protein>
<name>A0ABP7GUD9_9FLAO</name>
<comment type="caution">
    <text evidence="1">The sequence shown here is derived from an EMBL/GenBank/DDBJ whole genome shotgun (WGS) entry which is preliminary data.</text>
</comment>
<accession>A0ABP7GUD9</accession>
<sequence>MKTQKIKQKISNNPVFENIEREIQIAGIGLNFDLQSLDLYYTICYFKDDKDVSQLFKKETPEWHIDNTQSIIVRDENFNPTLNSEFNEIKDENGKILNEKERYLTTPGFDYIADIIINSPLSLETILRNYILEEDNSGRFN</sequence>
<keyword evidence="2" id="KW-1185">Reference proteome</keyword>
<organism evidence="1 2">
    <name type="scientific">Flavobacterium ginsengiterrae</name>
    <dbReference type="NCBI Taxonomy" id="871695"/>
    <lineage>
        <taxon>Bacteria</taxon>
        <taxon>Pseudomonadati</taxon>
        <taxon>Bacteroidota</taxon>
        <taxon>Flavobacteriia</taxon>
        <taxon>Flavobacteriales</taxon>
        <taxon>Flavobacteriaceae</taxon>
        <taxon>Flavobacterium</taxon>
    </lineage>
</organism>
<evidence type="ECO:0000313" key="2">
    <source>
        <dbReference type="Proteomes" id="UP001500748"/>
    </source>
</evidence>
<dbReference type="EMBL" id="BAABDU010000004">
    <property type="protein sequence ID" value="GAA3773580.1"/>
    <property type="molecule type" value="Genomic_DNA"/>
</dbReference>